<evidence type="ECO:0000313" key="1">
    <source>
        <dbReference type="EMBL" id="TCC08291.1"/>
    </source>
</evidence>
<protein>
    <submittedName>
        <fullName evidence="1">Uncharacterized protein</fullName>
    </submittedName>
</protein>
<proteinExistence type="predicted"/>
<reference evidence="1 2" key="1">
    <citation type="submission" date="2019-02" db="EMBL/GenBank/DDBJ databases">
        <title>Kribbella capetownensis sp. nov. and Kribbella speibonae sp. nov., isolated from soil.</title>
        <authorList>
            <person name="Curtis S.M."/>
            <person name="Norton I."/>
            <person name="Everest G.J."/>
            <person name="Meyers P.R."/>
        </authorList>
    </citation>
    <scope>NUCLEOTIDE SEQUENCE [LARGE SCALE GENOMIC DNA]</scope>
    <source>
        <strain evidence="1 2">KCTC 29219</strain>
    </source>
</reference>
<name>A0A4R0HCN4_9ACTN</name>
<keyword evidence="2" id="KW-1185">Reference proteome</keyword>
<sequence length="163" mass="17636">MNTKRWRRLRPIRLFSVAAVVGLIVLFSNLTPAQAMTWKSYTEDLSSAEEAKDPDGNGGEVGLKHCDVACIQDYVAIFYDNGEMLKVRDNLSDGHAAKVVVSVQKNGASLDTDTFYVGTSESGKVFDLGTPDGSGDIAEGLTVAIKVCINEVGICSQTYYFKA</sequence>
<dbReference type="RefSeq" id="WP_131339580.1">
    <property type="nucleotide sequence ID" value="NZ_SJJZ01000002.1"/>
</dbReference>
<dbReference type="AlphaFoldDB" id="A0A4R0HCN4"/>
<evidence type="ECO:0000313" key="2">
    <source>
        <dbReference type="Proteomes" id="UP000292346"/>
    </source>
</evidence>
<dbReference type="OrthoDB" id="5180679at2"/>
<dbReference type="EMBL" id="SJJZ01000002">
    <property type="protein sequence ID" value="TCC08291.1"/>
    <property type="molecule type" value="Genomic_DNA"/>
</dbReference>
<gene>
    <name evidence="1" type="ORF">E0H45_20565</name>
</gene>
<dbReference type="Proteomes" id="UP000292346">
    <property type="component" value="Unassembled WGS sequence"/>
</dbReference>
<comment type="caution">
    <text evidence="1">The sequence shown here is derived from an EMBL/GenBank/DDBJ whole genome shotgun (WGS) entry which is preliminary data.</text>
</comment>
<organism evidence="1 2">
    <name type="scientific">Kribbella soli</name>
    <dbReference type="NCBI Taxonomy" id="1124743"/>
    <lineage>
        <taxon>Bacteria</taxon>
        <taxon>Bacillati</taxon>
        <taxon>Actinomycetota</taxon>
        <taxon>Actinomycetes</taxon>
        <taxon>Propionibacteriales</taxon>
        <taxon>Kribbellaceae</taxon>
        <taxon>Kribbella</taxon>
    </lineage>
</organism>
<accession>A0A4R0HCN4</accession>